<evidence type="ECO:0000256" key="3">
    <source>
        <dbReference type="ARBA" id="ARBA00022692"/>
    </source>
</evidence>
<dbReference type="PANTHER" id="PTHR43652">
    <property type="entry name" value="BASIC AMINO ACID ANTIPORTER YFCC-RELATED"/>
    <property type="match status" value="1"/>
</dbReference>
<keyword evidence="3 6" id="KW-0812">Transmembrane</keyword>
<feature type="transmembrane region" description="Helical" evidence="6">
    <location>
        <begin position="128"/>
        <end position="161"/>
    </location>
</feature>
<evidence type="ECO:0000256" key="1">
    <source>
        <dbReference type="ARBA" id="ARBA00004651"/>
    </source>
</evidence>
<protein>
    <submittedName>
        <fullName evidence="7">Putative ion transporter superfamily protein YfcC</fullName>
    </submittedName>
</protein>
<dbReference type="GO" id="GO:0005886">
    <property type="term" value="C:plasma membrane"/>
    <property type="evidence" value="ECO:0007669"/>
    <property type="project" value="UniProtKB-SubCell"/>
</dbReference>
<comment type="subcellular location">
    <subcellularLocation>
        <location evidence="1">Cell membrane</location>
        <topology evidence="1">Multi-pass membrane protein</topology>
    </subcellularLocation>
</comment>
<dbReference type="PANTHER" id="PTHR43652:SF2">
    <property type="entry name" value="BASIC AMINO ACID ANTIPORTER YFCC-RELATED"/>
    <property type="match status" value="1"/>
</dbReference>
<organism evidence="7 8">
    <name type="scientific">Vreelandella songnenensis</name>
    <dbReference type="NCBI Taxonomy" id="1176243"/>
    <lineage>
        <taxon>Bacteria</taxon>
        <taxon>Pseudomonadati</taxon>
        <taxon>Pseudomonadota</taxon>
        <taxon>Gammaproteobacteria</taxon>
        <taxon>Oceanospirillales</taxon>
        <taxon>Halomonadaceae</taxon>
        <taxon>Vreelandella</taxon>
    </lineage>
</organism>
<feature type="transmembrane region" description="Helical" evidence="6">
    <location>
        <begin position="323"/>
        <end position="344"/>
    </location>
</feature>
<keyword evidence="2" id="KW-1003">Cell membrane</keyword>
<dbReference type="Proteomes" id="UP000237647">
    <property type="component" value="Unassembled WGS sequence"/>
</dbReference>
<name>A0A2T0V6L4_9GAMM</name>
<sequence>MPLKTTPGEAGAAAPRKKKLPMPDVFIILFGFMILVLLASYIIPAGTYERSTANGLTQVATDSFRYIEAAPLNVMDLFTAIHNGLVAASTLVFLILIVGGVLKVIESTGAISAGIYRLLNLAQGRQNLLIFVYCATFATLASVGVGANLAIAFIPIGLILARSMKLDPIVGVAIIFLGSYAGFGAGVFDPTVTITGQTIAELPLFSGFMFRGAIFVVFLAITAAYICRYATRIKHNPHLSVMGAEAFESAGQNSQPDAHPAFTLTHKLVLALFPLAIGLFLFGAFNRDWGIPQLSATFLMLGIATAFIGRISPNDFVKRLMNGAGEVMYGALVVGVAAAVIVLLKQAQLIDTLVHSVATSLDGHGKIVAMELLYAFNLVFNGLITSGTGQAAIVMPIMVPIGDMLDVTRQATFITFKLGDAVTNIITPLSGTLMACLAIARISYVEWFKFALPLVAIWIVTGGVFVAVAVAINYGPF</sequence>
<feature type="transmembrane region" description="Helical" evidence="6">
    <location>
        <begin position="208"/>
        <end position="227"/>
    </location>
</feature>
<feature type="transmembrane region" description="Helical" evidence="6">
    <location>
        <begin position="291"/>
        <end position="311"/>
    </location>
</feature>
<evidence type="ECO:0000256" key="6">
    <source>
        <dbReference type="SAM" id="Phobius"/>
    </source>
</evidence>
<evidence type="ECO:0000256" key="5">
    <source>
        <dbReference type="ARBA" id="ARBA00023136"/>
    </source>
</evidence>
<dbReference type="Pfam" id="PF03606">
    <property type="entry name" value="DcuC"/>
    <property type="match status" value="1"/>
</dbReference>
<accession>A0A2T0V6L4</accession>
<feature type="transmembrane region" description="Helical" evidence="6">
    <location>
        <begin position="422"/>
        <end position="444"/>
    </location>
</feature>
<feature type="transmembrane region" description="Helical" evidence="6">
    <location>
        <begin position="168"/>
        <end position="188"/>
    </location>
</feature>
<keyword evidence="5 6" id="KW-0472">Membrane</keyword>
<keyword evidence="8" id="KW-1185">Reference proteome</keyword>
<gene>
    <name evidence="7" type="ORF">B0H98_102348</name>
</gene>
<evidence type="ECO:0000256" key="4">
    <source>
        <dbReference type="ARBA" id="ARBA00022989"/>
    </source>
</evidence>
<dbReference type="OrthoDB" id="255482at2"/>
<evidence type="ECO:0000313" key="8">
    <source>
        <dbReference type="Proteomes" id="UP000237647"/>
    </source>
</evidence>
<keyword evidence="4 6" id="KW-1133">Transmembrane helix</keyword>
<dbReference type="AlphaFoldDB" id="A0A2T0V6L4"/>
<feature type="transmembrane region" description="Helical" evidence="6">
    <location>
        <begin position="378"/>
        <end position="401"/>
    </location>
</feature>
<comment type="caution">
    <text evidence="7">The sequence shown here is derived from an EMBL/GenBank/DDBJ whole genome shotgun (WGS) entry which is preliminary data.</text>
</comment>
<reference evidence="7 8" key="1">
    <citation type="submission" date="2018-03" db="EMBL/GenBank/DDBJ databases">
        <title>Genomic Encyclopedia of Type Strains, Phase III (KMG-III): the genomes of soil and plant-associated and newly described type strains.</title>
        <authorList>
            <person name="Whitman W."/>
        </authorList>
    </citation>
    <scope>NUCLEOTIDE SEQUENCE [LARGE SCALE GENOMIC DNA]</scope>
    <source>
        <strain evidence="7 8">CGMCC 1.12152</strain>
    </source>
</reference>
<evidence type="ECO:0000256" key="2">
    <source>
        <dbReference type="ARBA" id="ARBA00022475"/>
    </source>
</evidence>
<feature type="transmembrane region" description="Helical" evidence="6">
    <location>
        <begin position="450"/>
        <end position="474"/>
    </location>
</feature>
<dbReference type="EMBL" id="PVTK01000002">
    <property type="protein sequence ID" value="PRY65816.1"/>
    <property type="molecule type" value="Genomic_DNA"/>
</dbReference>
<evidence type="ECO:0000313" key="7">
    <source>
        <dbReference type="EMBL" id="PRY65816.1"/>
    </source>
</evidence>
<proteinExistence type="predicted"/>
<feature type="transmembrane region" description="Helical" evidence="6">
    <location>
        <begin position="25"/>
        <end position="43"/>
    </location>
</feature>
<dbReference type="RefSeq" id="WP_106374203.1">
    <property type="nucleotide sequence ID" value="NZ_PVTK01000002.1"/>
</dbReference>
<feature type="transmembrane region" description="Helical" evidence="6">
    <location>
        <begin position="85"/>
        <end position="105"/>
    </location>
</feature>
<feature type="transmembrane region" description="Helical" evidence="6">
    <location>
        <begin position="268"/>
        <end position="285"/>
    </location>
</feature>
<dbReference type="InterPro" id="IPR051679">
    <property type="entry name" value="DASS-Related_Transporters"/>
</dbReference>
<dbReference type="InterPro" id="IPR018385">
    <property type="entry name" value="C4_dicarb_anaerob_car-like"/>
</dbReference>